<keyword evidence="2" id="KW-1185">Reference proteome</keyword>
<evidence type="ECO:0000313" key="2">
    <source>
        <dbReference type="Proteomes" id="UP000003778"/>
    </source>
</evidence>
<accession>A0ABN0EVI7</accession>
<comment type="caution">
    <text evidence="1">The sequence shown here is derived from an EMBL/GenBank/DDBJ whole genome shotgun (WGS) entry which is preliminary data.</text>
</comment>
<dbReference type="Proteomes" id="UP000003778">
    <property type="component" value="Unassembled WGS sequence"/>
</dbReference>
<proteinExistence type="predicted"/>
<organism evidence="1 2">
    <name type="scientific">Haemophilus parainfluenzae HK2019</name>
    <dbReference type="NCBI Taxonomy" id="1095746"/>
    <lineage>
        <taxon>Bacteria</taxon>
        <taxon>Pseudomonadati</taxon>
        <taxon>Pseudomonadota</taxon>
        <taxon>Gammaproteobacteria</taxon>
        <taxon>Pasteurellales</taxon>
        <taxon>Pasteurellaceae</taxon>
        <taxon>Haemophilus</taxon>
    </lineage>
</organism>
<sequence>MILRRSPSDVCSIADITKFTYHIYNKGWKIQPEKIILFLTAL</sequence>
<protein>
    <submittedName>
        <fullName evidence="1">Uncharacterized protein</fullName>
    </submittedName>
</protein>
<evidence type="ECO:0000313" key="1">
    <source>
        <dbReference type="EMBL" id="EIJ30680.1"/>
    </source>
</evidence>
<name>A0ABN0EVI7_HAEPA</name>
<gene>
    <name evidence="1" type="ORF">HMPREF1119_1825</name>
</gene>
<dbReference type="EMBL" id="AJTC01000017">
    <property type="protein sequence ID" value="EIJ30680.1"/>
    <property type="molecule type" value="Genomic_DNA"/>
</dbReference>
<reference evidence="1 2" key="1">
    <citation type="submission" date="2012-04" db="EMBL/GenBank/DDBJ databases">
        <authorList>
            <person name="Durkin A.S."/>
            <person name="McCorrison J."/>
            <person name="Torralba M."/>
            <person name="Gillis M."/>
            <person name="Methe B."/>
            <person name="Sutton G."/>
            <person name="Nelson K.E."/>
        </authorList>
    </citation>
    <scope>NUCLEOTIDE SEQUENCE [LARGE SCALE GENOMIC DNA]</scope>
    <source>
        <strain evidence="1 2">HK2019</strain>
    </source>
</reference>